<comment type="catalytic activity">
    <reaction evidence="1">
        <text>Release of an N-terminal tripeptide from a polypeptide.</text>
        <dbReference type="EC" id="3.4.14.10"/>
    </reaction>
</comment>
<feature type="domain" description="Tripeptidyl-peptidase II first Ig-like" evidence="12">
    <location>
        <begin position="485"/>
        <end position="607"/>
    </location>
</feature>
<evidence type="ECO:0000259" key="13">
    <source>
        <dbReference type="Pfam" id="PF21316"/>
    </source>
</evidence>
<dbReference type="PROSITE" id="PS51892">
    <property type="entry name" value="SUBTILASE"/>
    <property type="match status" value="1"/>
</dbReference>
<dbReference type="InterPro" id="IPR022229">
    <property type="entry name" value="TPPII_Ig-like-2"/>
</dbReference>
<keyword evidence="3" id="KW-0031">Aminopeptidase</keyword>
<dbReference type="Pfam" id="PF00082">
    <property type="entry name" value="Peptidase_S8"/>
    <property type="match status" value="1"/>
</dbReference>
<feature type="active site" description="Charge relay system" evidence="8">
    <location>
        <position position="232"/>
    </location>
</feature>
<dbReference type="InterPro" id="IPR015500">
    <property type="entry name" value="Peptidase_S8_subtilisin-rel"/>
</dbReference>
<evidence type="ECO:0000256" key="1">
    <source>
        <dbReference type="ARBA" id="ARBA00001910"/>
    </source>
</evidence>
<reference evidence="15" key="1">
    <citation type="journal article" date="2023" name="Commun. Biol.">
        <title>Genome analysis of Parmales, the sister group of diatoms, reveals the evolutionary specialization of diatoms from phago-mixotrophs to photoautotrophs.</title>
        <authorList>
            <person name="Ban H."/>
            <person name="Sato S."/>
            <person name="Yoshikawa S."/>
            <person name="Yamada K."/>
            <person name="Nakamura Y."/>
            <person name="Ichinomiya M."/>
            <person name="Sato N."/>
            <person name="Blanc-Mathieu R."/>
            <person name="Endo H."/>
            <person name="Kuwata A."/>
            <person name="Ogata H."/>
        </authorList>
    </citation>
    <scope>NUCLEOTIDE SEQUENCE [LARGE SCALE GENOMIC DNA]</scope>
    <source>
        <strain evidence="15">NIES 3699</strain>
    </source>
</reference>
<dbReference type="Gene3D" id="2.60.40.3170">
    <property type="match status" value="1"/>
</dbReference>
<dbReference type="Pfam" id="PF12580">
    <property type="entry name" value="TPPII"/>
    <property type="match status" value="1"/>
</dbReference>
<dbReference type="PROSITE" id="PS00138">
    <property type="entry name" value="SUBTILASE_SER"/>
    <property type="match status" value="1"/>
</dbReference>
<feature type="domain" description="Peptidase S8/S53" evidence="10">
    <location>
        <begin position="30"/>
        <end position="463"/>
    </location>
</feature>
<comment type="catalytic activity">
    <reaction evidence="7">
        <text>Hydrolysis of proteins with broad specificity for peptide bonds, and a preference for a large uncharged residue in P1. Hydrolyzes peptide amides.</text>
        <dbReference type="EC" id="3.4.21.62"/>
    </reaction>
</comment>
<accession>A0A9W7EYK9</accession>
<dbReference type="InterPro" id="IPR036852">
    <property type="entry name" value="Peptidase_S8/S53_dom_sf"/>
</dbReference>
<evidence type="ECO:0000256" key="9">
    <source>
        <dbReference type="SAM" id="MobiDB-lite"/>
    </source>
</evidence>
<evidence type="ECO:0000259" key="10">
    <source>
        <dbReference type="Pfam" id="PF00082"/>
    </source>
</evidence>
<dbReference type="InterPro" id="IPR048384">
    <property type="entry name" value="TPPII_GBD"/>
</dbReference>
<feature type="compositionally biased region" description="Gly residues" evidence="9">
    <location>
        <begin position="1056"/>
        <end position="1065"/>
    </location>
</feature>
<evidence type="ECO:0000256" key="3">
    <source>
        <dbReference type="ARBA" id="ARBA00022438"/>
    </source>
</evidence>
<dbReference type="GO" id="GO:0004252">
    <property type="term" value="F:serine-type endopeptidase activity"/>
    <property type="evidence" value="ECO:0007669"/>
    <property type="project" value="UniProtKB-UniRule"/>
</dbReference>
<dbReference type="InterPro" id="IPR023828">
    <property type="entry name" value="Peptidase_S8_Ser-AS"/>
</dbReference>
<feature type="domain" description="Tripeptidyl peptidase II second Ig-like" evidence="11">
    <location>
        <begin position="754"/>
        <end position="938"/>
    </location>
</feature>
<dbReference type="InterPro" id="IPR046939">
    <property type="entry name" value="TPPII_C_sf"/>
</dbReference>
<feature type="region of interest" description="Disordered" evidence="9">
    <location>
        <begin position="1054"/>
        <end position="1078"/>
    </location>
</feature>
<dbReference type="EMBL" id="BRXX01000164">
    <property type="protein sequence ID" value="GMH95225.1"/>
    <property type="molecule type" value="Genomic_DNA"/>
</dbReference>
<dbReference type="GO" id="GO:0004177">
    <property type="term" value="F:aminopeptidase activity"/>
    <property type="evidence" value="ECO:0007669"/>
    <property type="project" value="UniProtKB-KW"/>
</dbReference>
<evidence type="ECO:0000313" key="15">
    <source>
        <dbReference type="Proteomes" id="UP001165160"/>
    </source>
</evidence>
<dbReference type="InterPro" id="IPR048383">
    <property type="entry name" value="TPPII_Ig-like-1"/>
</dbReference>
<evidence type="ECO:0000256" key="4">
    <source>
        <dbReference type="ARBA" id="ARBA00022670"/>
    </source>
</evidence>
<dbReference type="InterPro" id="IPR000209">
    <property type="entry name" value="Peptidase_S8/S53_dom"/>
</dbReference>
<keyword evidence="5 8" id="KW-0378">Hydrolase</keyword>
<protein>
    <recommendedName>
        <fullName evidence="16">Tripeptidyl-peptidase II</fullName>
    </recommendedName>
</protein>
<evidence type="ECO:0008006" key="16">
    <source>
        <dbReference type="Google" id="ProtNLM"/>
    </source>
</evidence>
<name>A0A9W7EYK9_9STRA</name>
<dbReference type="SUPFAM" id="SSF52743">
    <property type="entry name" value="Subtilisin-like"/>
    <property type="match status" value="1"/>
</dbReference>
<evidence type="ECO:0000256" key="5">
    <source>
        <dbReference type="ARBA" id="ARBA00022801"/>
    </source>
</evidence>
<dbReference type="Proteomes" id="UP001165160">
    <property type="component" value="Unassembled WGS sequence"/>
</dbReference>
<keyword evidence="4 8" id="KW-0645">Protease</keyword>
<dbReference type="InterPro" id="IPR046940">
    <property type="entry name" value="TPPII_Ig-like_sf"/>
</dbReference>
<dbReference type="Gene3D" id="3.40.50.200">
    <property type="entry name" value="Peptidase S8/S53 domain"/>
    <property type="match status" value="1"/>
</dbReference>
<dbReference type="GO" id="GO:0005829">
    <property type="term" value="C:cytosol"/>
    <property type="evidence" value="ECO:0007669"/>
    <property type="project" value="TreeGrafter"/>
</dbReference>
<evidence type="ECO:0000256" key="7">
    <source>
        <dbReference type="ARBA" id="ARBA00023529"/>
    </source>
</evidence>
<dbReference type="PANTHER" id="PTHR43806:SF14">
    <property type="entry name" value="TRIPEPTIDYL-PEPTIDASE 2"/>
    <property type="match status" value="1"/>
</dbReference>
<comment type="similarity">
    <text evidence="2 8">Belongs to the peptidase S8 family.</text>
</comment>
<sequence length="1239" mass="135500">MSTPFPSPSLLPHLPTAAASYLTSHPDLPGSTVTCAILDTGVDPCADGMAGKNVTIDDCTGSGDVVLKKVDAKDLPKEYSLSLEKDDVVFTVKKRLYDLLNGKVLNRVKTYNKEQATIKFKDLISAASESTVESVKSKEDEEKKTNQEDLKQALQDMLKSYEDPGPIYDIISVKRDGAFTTYMGLGGELGSVKELNVPYKFDTLTNANYALSAISESADGVLLTVTTDAGAHGTHVANIVASATSPGVASSASIKSLKIGDTRLGSMETGVGVMRAIKSCEDCEVVNMSYGEAVALQERGRIKHELDRLAWSKNVIFLASAGNNGPGLSTVGAPGGMVDSVISVGAWVGEEMMEAQYSIRDVALTTQSTYTWSSVGPCHNGAFGVDIIAPGGAITGVPEWCLQKKQLMNGTSMSSPNAAGCVSLICDGLKKEGIKWTTERVRKGVFNTAKNVKGLSVLQEGWGMIQVEEAFEWIKKFKDVKEEDVRYDVTINRTATPKGVYLRQLEECNKKQVFTVNVDPQFGYDDVSAEMQDARAKFEMKCKISLSTDETWVTHPEFLLLVHNGRSFGIEVDATNLAPGVHTCRLEGRDTDDLSRGVQWYLPITVVKPHPPPPTSTLSLGQINFAPSERVRFFLTPPNGATFADIRIKDCRPIGDDASTRLMVLHCLQITPHTPYRDREAQFYTQLTPGEVCVKSVPIVAGVTLELCLARYWSALGLTESSIDVTYRGVVPTPDSVMISPGGAGTHVTVMSVVNDEVVMPSAKLDKWEAALRPKTSSIAPIQGERNVMLDGKTRVQGLTLTYEMKLEEGCDVIFKAELLNGYLYESEYESQMGMIYSEGKKLLGVVDAYPEKVKCPKGTITVRFLIRHDSIEMLKKLSDMVVIAQRDLSKSIPLTAYATHGDMMVGGKKFGKRIIQKGNLASMHFGVPGWDKMPKGAVGGDVLRGKVDYEFTEKTMEGEGKKPGGYDICYVVPIKPAKKEESKPFVSEVKDERSEMEKMKEDLRDWKVARLEKKVGEEGFEELYEDCKEEWSEWLPLLAVRVKHLEKKLSKAGEVGEGGEGGEGADAPPPAPSAVSKSSLLSSISDVVALIDQDALAIWNGTKHDSTDGAVSKKKKEMDRQKKILEDVLGRKCLALMGEEGFDEAVSELKKWVKVEGNDKFAALEIESLKSKGLYGSVLKVVKKLGEGEGTKGGLKEYKKADLLKVKGGVLKELGWEWLGEHEKKWEIIEGMKDYQAF</sequence>
<evidence type="ECO:0000256" key="8">
    <source>
        <dbReference type="PROSITE-ProRule" id="PRU01240"/>
    </source>
</evidence>
<keyword evidence="6 8" id="KW-0720">Serine protease</keyword>
<dbReference type="Gene3D" id="1.25.40.710">
    <property type="match status" value="1"/>
</dbReference>
<proteinExistence type="inferred from homology"/>
<dbReference type="GO" id="GO:0008240">
    <property type="term" value="F:tripeptidyl-peptidase activity"/>
    <property type="evidence" value="ECO:0007669"/>
    <property type="project" value="UniProtKB-EC"/>
</dbReference>
<dbReference type="PANTHER" id="PTHR43806">
    <property type="entry name" value="PEPTIDASE S8"/>
    <property type="match status" value="1"/>
</dbReference>
<dbReference type="Pfam" id="PF21223">
    <property type="entry name" value="TPPII_Ig-like-1"/>
    <property type="match status" value="1"/>
</dbReference>
<feature type="domain" description="Tripeptidyl-peptidase II galactose-binding" evidence="13">
    <location>
        <begin position="625"/>
        <end position="717"/>
    </location>
</feature>
<evidence type="ECO:0000313" key="14">
    <source>
        <dbReference type="EMBL" id="GMH95225.1"/>
    </source>
</evidence>
<keyword evidence="15" id="KW-1185">Reference proteome</keyword>
<evidence type="ECO:0000256" key="6">
    <source>
        <dbReference type="ARBA" id="ARBA00022825"/>
    </source>
</evidence>
<dbReference type="PRINTS" id="PR00723">
    <property type="entry name" value="SUBTILISIN"/>
</dbReference>
<dbReference type="Pfam" id="PF21316">
    <property type="entry name" value="TPPII_GBD"/>
    <property type="match status" value="1"/>
</dbReference>
<evidence type="ECO:0000259" key="12">
    <source>
        <dbReference type="Pfam" id="PF21223"/>
    </source>
</evidence>
<feature type="active site" description="Charge relay system" evidence="8">
    <location>
        <position position="39"/>
    </location>
</feature>
<feature type="active site" description="Charge relay system" evidence="8">
    <location>
        <position position="412"/>
    </location>
</feature>
<gene>
    <name evidence="14" type="ORF">TrVE_jg12949</name>
</gene>
<comment type="caution">
    <text evidence="14">The sequence shown here is derived from an EMBL/GenBank/DDBJ whole genome shotgun (WGS) entry which is preliminary data.</text>
</comment>
<dbReference type="InterPro" id="IPR050131">
    <property type="entry name" value="Peptidase_S8_subtilisin-like"/>
</dbReference>
<dbReference type="AlphaFoldDB" id="A0A9W7EYK9"/>
<evidence type="ECO:0000256" key="2">
    <source>
        <dbReference type="ARBA" id="ARBA00011073"/>
    </source>
</evidence>
<evidence type="ECO:0000259" key="11">
    <source>
        <dbReference type="Pfam" id="PF12580"/>
    </source>
</evidence>
<organism evidence="14 15">
    <name type="scientific">Triparma verrucosa</name>
    <dbReference type="NCBI Taxonomy" id="1606542"/>
    <lineage>
        <taxon>Eukaryota</taxon>
        <taxon>Sar</taxon>
        <taxon>Stramenopiles</taxon>
        <taxon>Ochrophyta</taxon>
        <taxon>Bolidophyceae</taxon>
        <taxon>Parmales</taxon>
        <taxon>Triparmaceae</taxon>
        <taxon>Triparma</taxon>
    </lineage>
</organism>
<dbReference type="GO" id="GO:0006508">
    <property type="term" value="P:proteolysis"/>
    <property type="evidence" value="ECO:0007669"/>
    <property type="project" value="UniProtKB-KW"/>
</dbReference>